<evidence type="ECO:0000313" key="2">
    <source>
        <dbReference type="Proteomes" id="UP001501274"/>
    </source>
</evidence>
<name>A0AAW3BFI0_9TRYP</name>
<comment type="caution">
    <text evidence="1">The sequence shown here is derived from an EMBL/GenBank/DDBJ whole genome shotgun (WGS) entry which is preliminary data.</text>
</comment>
<organism evidence="1 2">
    <name type="scientific">Leishmania naiffi</name>
    <dbReference type="NCBI Taxonomy" id="5678"/>
    <lineage>
        <taxon>Eukaryota</taxon>
        <taxon>Discoba</taxon>
        <taxon>Euglenozoa</taxon>
        <taxon>Kinetoplastea</taxon>
        <taxon>Metakinetoplastina</taxon>
        <taxon>Trypanosomatida</taxon>
        <taxon>Trypanosomatidae</taxon>
        <taxon>Leishmaniinae</taxon>
        <taxon>Leishmania</taxon>
        <taxon>Leishmania naiffi species complex</taxon>
    </lineage>
</organism>
<sequence>MPAWIRDHNGLQWHLARRRGDIESTPVSMWQKRVLALGSAGALCSVSYLMYREVHPVVAKAIREAPLGPMSDTLRSVVPVCEATRGSVGMLKKLIFKYQALAHPNIMLVITYLASMVDWVVSSVCPQPVALYAMCIQAADVLQP</sequence>
<evidence type="ECO:0000313" key="1">
    <source>
        <dbReference type="EMBL" id="KAL0520243.1"/>
    </source>
</evidence>
<accession>A0AAW3BFI0</accession>
<keyword evidence="2" id="KW-1185">Reference proteome</keyword>
<dbReference type="Proteomes" id="UP001501274">
    <property type="component" value="Unassembled WGS sequence"/>
</dbReference>
<protein>
    <submittedName>
        <fullName evidence="1">Uncharacterized protein</fullName>
    </submittedName>
</protein>
<proteinExistence type="predicted"/>
<dbReference type="AlphaFoldDB" id="A0AAW3BFI0"/>
<gene>
    <name evidence="1" type="ORF">Q4I28_006289</name>
</gene>
<reference evidence="1 2" key="1">
    <citation type="submission" date="2024-02" db="EMBL/GenBank/DDBJ databases">
        <title>FIRST GENOME SEQUENCES OF Leishmania (Viannia) shawi, Leishmania (Viannia) lindenbergi AND Leishmania (Viannia) utingensis.</title>
        <authorList>
            <person name="Resadore F."/>
            <person name="Custodio M.G.F."/>
            <person name="Boite M.C."/>
            <person name="Cupolillo E."/>
            <person name="Ferreira G.E.M."/>
        </authorList>
    </citation>
    <scope>NUCLEOTIDE SEQUENCE [LARGE SCALE GENOMIC DNA]</scope>
    <source>
        <strain evidence="1 2">MDAS/BR/1979/M5533</strain>
    </source>
</reference>
<dbReference type="EMBL" id="JBAMZN010000033">
    <property type="protein sequence ID" value="KAL0520243.1"/>
    <property type="molecule type" value="Genomic_DNA"/>
</dbReference>